<evidence type="ECO:0000259" key="6">
    <source>
        <dbReference type="PROSITE" id="PS50103"/>
    </source>
</evidence>
<dbReference type="PANTHER" id="PTHR36886">
    <property type="entry name" value="PROTEIN FRIGIDA-ESSENTIAL 1"/>
    <property type="match status" value="1"/>
</dbReference>
<dbReference type="Gene3D" id="4.10.1000.10">
    <property type="entry name" value="Zinc finger, CCCH-type"/>
    <property type="match status" value="2"/>
</dbReference>
<dbReference type="InterPro" id="IPR036855">
    <property type="entry name" value="Znf_CCCH_sf"/>
</dbReference>
<evidence type="ECO:0000313" key="7">
    <source>
        <dbReference type="EMBL" id="GFY91255.1"/>
    </source>
</evidence>
<feature type="compositionally biased region" description="Basic and acidic residues" evidence="5">
    <location>
        <begin position="121"/>
        <end position="131"/>
    </location>
</feature>
<keyword evidence="8" id="KW-1185">Reference proteome</keyword>
<feature type="region of interest" description="Disordered" evidence="5">
    <location>
        <begin position="444"/>
        <end position="495"/>
    </location>
</feature>
<proteinExistence type="predicted"/>
<dbReference type="GO" id="GO:0008270">
    <property type="term" value="F:zinc ion binding"/>
    <property type="evidence" value="ECO:0007669"/>
    <property type="project" value="UniProtKB-KW"/>
</dbReference>
<evidence type="ECO:0000256" key="4">
    <source>
        <dbReference type="PROSITE-ProRule" id="PRU00723"/>
    </source>
</evidence>
<accession>A0A7J0EXT8</accession>
<dbReference type="Pfam" id="PF14608">
    <property type="entry name" value="zf-CCCH_2"/>
    <property type="match status" value="2"/>
</dbReference>
<dbReference type="SMART" id="SM00356">
    <property type="entry name" value="ZnF_C3H1"/>
    <property type="match status" value="2"/>
</dbReference>
<keyword evidence="3 4" id="KW-0862">Zinc</keyword>
<comment type="caution">
    <text evidence="7">The sequence shown here is derived from an EMBL/GenBank/DDBJ whole genome shotgun (WGS) entry which is preliminary data.</text>
</comment>
<dbReference type="OrthoDB" id="411372at2759"/>
<dbReference type="Proteomes" id="UP000585474">
    <property type="component" value="Unassembled WGS sequence"/>
</dbReference>
<organism evidence="7 8">
    <name type="scientific">Actinidia rufa</name>
    <dbReference type="NCBI Taxonomy" id="165716"/>
    <lineage>
        <taxon>Eukaryota</taxon>
        <taxon>Viridiplantae</taxon>
        <taxon>Streptophyta</taxon>
        <taxon>Embryophyta</taxon>
        <taxon>Tracheophyta</taxon>
        <taxon>Spermatophyta</taxon>
        <taxon>Magnoliopsida</taxon>
        <taxon>eudicotyledons</taxon>
        <taxon>Gunneridae</taxon>
        <taxon>Pentapetalae</taxon>
        <taxon>asterids</taxon>
        <taxon>Ericales</taxon>
        <taxon>Actinidiaceae</taxon>
        <taxon>Actinidia</taxon>
    </lineage>
</organism>
<dbReference type="InterPro" id="IPR000571">
    <property type="entry name" value="Znf_CCCH"/>
</dbReference>
<reference evidence="7 8" key="1">
    <citation type="submission" date="2019-07" db="EMBL/GenBank/DDBJ databases">
        <title>De Novo Assembly of kiwifruit Actinidia rufa.</title>
        <authorList>
            <person name="Sugita-Konishi S."/>
            <person name="Sato K."/>
            <person name="Mori E."/>
            <person name="Abe Y."/>
            <person name="Kisaki G."/>
            <person name="Hamano K."/>
            <person name="Suezawa K."/>
            <person name="Otani M."/>
            <person name="Fukuda T."/>
            <person name="Manabe T."/>
            <person name="Gomi K."/>
            <person name="Tabuchi M."/>
            <person name="Akimitsu K."/>
            <person name="Kataoka I."/>
        </authorList>
    </citation>
    <scope>NUCLEOTIDE SEQUENCE [LARGE SCALE GENOMIC DNA]</scope>
    <source>
        <strain evidence="8">cv. Fuchu</strain>
    </source>
</reference>
<evidence type="ECO:0000313" key="8">
    <source>
        <dbReference type="Proteomes" id="UP000585474"/>
    </source>
</evidence>
<evidence type="ECO:0000256" key="3">
    <source>
        <dbReference type="ARBA" id="ARBA00022833"/>
    </source>
</evidence>
<sequence>MSISGRKRVSKWDLQEEPQLFLVGTQHGTGLRKAKESAHNKESQSGSTDSEGYGFKSNHRDDREFSDDMLAWDGEGRYSTRMSPGLEDWRQRNRSRSPIIGQARSDRSRKRNQSRSPPYGSKRESGLDRRSNAAQTCRDFVSGRCRRGDHCPYLHQSDRGYEDRQHPEDSLTKGWKSRHMVGGDSKYSTSDDRREYLQIMGRSSSKYVHNGAPSDKESSKEVFREKENDRSRYAVFEHGREHELQRSGDIPCKFFAAGNCRGGKYCRFSHHGRTDSPNDRSRDDWRRQIGDLDTLEQSGDHLNRSAATVTDNAKMLEWNECRNGNAGAHEHREAAYSRDDRLVARSFNVEKRSFGHPTNNDETVDPNKREYLQPKAETTAVTVGFESKGAESWFADMDISSPWSSGHIGNEESGHISETLQSLPLNITSLQTYEQNITGEMLGQEPQDTAATPPMISENARLPSKPRSREDAGSFLFPCPRGQSSDPNAHSSSAVTHPLTSFNEVGQNQQTFPLYTPREKSTTTAQNQPLFQEDKSFHKPNVVDGNRSVLTSEIPPIQNIVTREQLFTIYQPFSLVSVIWKWPVNPLAAASIHPNQVSSFERQYDPLSDSIESVKRHNDSPLPGLLPNPVEGKVVPAKNHVVLSGDVLTTCTGGPSGNDQYTMGHSEVELDQACPRLDQPNPVANCDGQEKNDGKGIRAFKFALAEFVKEILKPKWKDHQISKESHKAIVKKVVDKVTGSIQGGHIPQSQGKIDNYLSSSKPKLTKLVEQDVEVVSCNVTLTCSLWKVVFFFHSSSRCWDIVFYDSQCEERQRERWREAVWKFWTRGGSDRWWQVATGEVGVTMVWVGGGTINVEGGGGWIGCRS</sequence>
<dbReference type="PROSITE" id="PS50103">
    <property type="entry name" value="ZF_C3H1"/>
    <property type="match status" value="2"/>
</dbReference>
<evidence type="ECO:0000256" key="1">
    <source>
        <dbReference type="ARBA" id="ARBA00022723"/>
    </source>
</evidence>
<feature type="region of interest" description="Disordered" evidence="5">
    <location>
        <begin position="203"/>
        <end position="228"/>
    </location>
</feature>
<dbReference type="EMBL" id="BJWL01000007">
    <property type="protein sequence ID" value="GFY91255.1"/>
    <property type="molecule type" value="Genomic_DNA"/>
</dbReference>
<keyword evidence="1 4" id="KW-0479">Metal-binding</keyword>
<feature type="region of interest" description="Disordered" evidence="5">
    <location>
        <begin position="156"/>
        <end position="191"/>
    </location>
</feature>
<feature type="zinc finger region" description="C3H1-type" evidence="4">
    <location>
        <begin position="246"/>
        <end position="273"/>
    </location>
</feature>
<feature type="compositionally biased region" description="Basic and acidic residues" evidence="5">
    <location>
        <begin position="214"/>
        <end position="228"/>
    </location>
</feature>
<feature type="compositionally biased region" description="Basic and acidic residues" evidence="5">
    <location>
        <begin position="33"/>
        <end position="42"/>
    </location>
</feature>
<feature type="domain" description="C3H1-type" evidence="6">
    <location>
        <begin position="246"/>
        <end position="273"/>
    </location>
</feature>
<name>A0A7J0EXT8_9ERIC</name>
<dbReference type="InterPro" id="IPR052650">
    <property type="entry name" value="Zinc_finger_CCCH"/>
</dbReference>
<feature type="zinc finger region" description="C3H1-type" evidence="4">
    <location>
        <begin position="131"/>
        <end position="158"/>
    </location>
</feature>
<evidence type="ECO:0000256" key="5">
    <source>
        <dbReference type="SAM" id="MobiDB-lite"/>
    </source>
</evidence>
<dbReference type="AlphaFoldDB" id="A0A7J0EXT8"/>
<feature type="domain" description="C3H1-type" evidence="6">
    <location>
        <begin position="131"/>
        <end position="158"/>
    </location>
</feature>
<feature type="compositionally biased region" description="Polar residues" evidence="5">
    <location>
        <begin position="482"/>
        <end position="495"/>
    </location>
</feature>
<evidence type="ECO:0000256" key="2">
    <source>
        <dbReference type="ARBA" id="ARBA00022771"/>
    </source>
</evidence>
<dbReference type="SUPFAM" id="SSF90229">
    <property type="entry name" value="CCCH zinc finger"/>
    <property type="match status" value="1"/>
</dbReference>
<feature type="compositionally biased region" description="Basic and acidic residues" evidence="5">
    <location>
        <begin position="156"/>
        <end position="171"/>
    </location>
</feature>
<protein>
    <submittedName>
        <fullName evidence="7">Zinc finger C-x8-C-x5-C-x3-H type family protein</fullName>
    </submittedName>
</protein>
<feature type="region of interest" description="Disordered" evidence="5">
    <location>
        <begin position="15"/>
        <end position="133"/>
    </location>
</feature>
<gene>
    <name evidence="7" type="ORF">Acr_07g0014510</name>
</gene>
<keyword evidence="2 4" id="KW-0863">Zinc-finger</keyword>
<dbReference type="PANTHER" id="PTHR36886:SF8">
    <property type="entry name" value="ZINC FINGER CCCH DOMAIN-CONTAINING PROTEIN 38"/>
    <property type="match status" value="1"/>
</dbReference>